<organism evidence="5 6">
    <name type="scientific">Paenibacillus glycanilyticus</name>
    <dbReference type="NCBI Taxonomy" id="126569"/>
    <lineage>
        <taxon>Bacteria</taxon>
        <taxon>Bacillati</taxon>
        <taxon>Bacillota</taxon>
        <taxon>Bacilli</taxon>
        <taxon>Bacillales</taxon>
        <taxon>Paenibacillaceae</taxon>
        <taxon>Paenibacillus</taxon>
    </lineage>
</organism>
<accession>A0ABQ6GK62</accession>
<dbReference type="Gene3D" id="2.60.40.1630">
    <property type="entry name" value="bacillus anthracis domain"/>
    <property type="match status" value="1"/>
</dbReference>
<dbReference type="Pfam" id="PF18705">
    <property type="entry name" value="DUF5643"/>
    <property type="match status" value="1"/>
</dbReference>
<evidence type="ECO:0000313" key="5">
    <source>
        <dbReference type="EMBL" id="GLX71319.1"/>
    </source>
</evidence>
<dbReference type="EMBL" id="BSSQ01000029">
    <property type="protein sequence ID" value="GLX71319.1"/>
    <property type="molecule type" value="Genomic_DNA"/>
</dbReference>
<feature type="transmembrane region" description="Helical" evidence="2">
    <location>
        <begin position="58"/>
        <end position="80"/>
    </location>
</feature>
<name>A0ABQ6GK62_9BACL</name>
<protein>
    <recommendedName>
        <fullName evidence="7">DUF4179 domain-containing protein</fullName>
    </recommendedName>
</protein>
<dbReference type="Pfam" id="PF13786">
    <property type="entry name" value="DUF4179"/>
    <property type="match status" value="1"/>
</dbReference>
<feature type="domain" description="DUF4179" evidence="3">
    <location>
        <begin position="54"/>
        <end position="147"/>
    </location>
</feature>
<keyword evidence="1" id="KW-0175">Coiled coil</keyword>
<gene>
    <name evidence="5" type="ORF">MU1_56690</name>
</gene>
<keyword evidence="6" id="KW-1185">Reference proteome</keyword>
<proteinExistence type="predicted"/>
<feature type="domain" description="DUF5643" evidence="4">
    <location>
        <begin position="241"/>
        <end position="345"/>
    </location>
</feature>
<sequence>MNGNRSEFEQRMINSLQADKEKANQESGQVSEESMASAIRFGVEYGRQHSRNRKRSRVTIQMGVAAACVLVLLTACIRVSPAFAELMREVPGLNGVVELIKGDQTLENAMSHDFLQPVNKSVSDNGYTLSVEGIMADQQRLVIFYTREGPDVNDNISPIDYKITDSNGNELKGLISWGHSFIGKTESEIKDMTSVSDRMDITLSDGIVMPDVVTFSMKLGNEWLAMDIVVDHRRFEQLEEQITVNRTFEVGGQTFTLEKTLITPLQATVTIRREPDDNIRVNSFIRLALLDEKGRRWETKGGYGMLDEGTTTLTFQSNYFEKPKHLRLVADGLMLSPKGQKLVINTETGKTLETPDDRIQLANVQQTTEGIKLTIEVSRLKQLEENYGYWLFEYKGKFHDRSGTEYPLVEFDGAQSSSRGNADGTGGTYEAYYNIPDKPYKQPLTFELYQYPGYVEQPVDVVIK</sequence>
<keyword evidence="2" id="KW-0472">Membrane</keyword>
<dbReference type="RefSeq" id="WP_284242125.1">
    <property type="nucleotide sequence ID" value="NZ_BSSQ01000029.1"/>
</dbReference>
<evidence type="ECO:0000313" key="6">
    <source>
        <dbReference type="Proteomes" id="UP001157114"/>
    </source>
</evidence>
<evidence type="ECO:0008006" key="7">
    <source>
        <dbReference type="Google" id="ProtNLM"/>
    </source>
</evidence>
<comment type="caution">
    <text evidence="5">The sequence shown here is derived from an EMBL/GenBank/DDBJ whole genome shotgun (WGS) entry which is preliminary data.</text>
</comment>
<keyword evidence="2" id="KW-0812">Transmembrane</keyword>
<reference evidence="5 6" key="1">
    <citation type="submission" date="2023-03" db="EMBL/GenBank/DDBJ databases">
        <title>Draft genome sequence of the bacteria which degrade cell wall of Tricholomamatutake.</title>
        <authorList>
            <person name="Konishi Y."/>
            <person name="Fukuta Y."/>
            <person name="Shirasaka N."/>
        </authorList>
    </citation>
    <scope>NUCLEOTIDE SEQUENCE [LARGE SCALE GENOMIC DNA]</scope>
    <source>
        <strain evidence="6">mu1</strain>
    </source>
</reference>
<evidence type="ECO:0000259" key="4">
    <source>
        <dbReference type="Pfam" id="PF18705"/>
    </source>
</evidence>
<dbReference type="InterPro" id="IPR025436">
    <property type="entry name" value="DUF4179"/>
</dbReference>
<evidence type="ECO:0000256" key="2">
    <source>
        <dbReference type="SAM" id="Phobius"/>
    </source>
</evidence>
<dbReference type="InterPro" id="IPR040680">
    <property type="entry name" value="DUF5643"/>
</dbReference>
<dbReference type="Proteomes" id="UP001157114">
    <property type="component" value="Unassembled WGS sequence"/>
</dbReference>
<keyword evidence="2" id="KW-1133">Transmembrane helix</keyword>
<evidence type="ECO:0000256" key="1">
    <source>
        <dbReference type="SAM" id="Coils"/>
    </source>
</evidence>
<evidence type="ECO:0000259" key="3">
    <source>
        <dbReference type="Pfam" id="PF13786"/>
    </source>
</evidence>
<feature type="coiled-coil region" evidence="1">
    <location>
        <begin position="6"/>
        <end position="33"/>
    </location>
</feature>